<evidence type="ECO:0000313" key="3">
    <source>
        <dbReference type="Proteomes" id="UP000252189"/>
    </source>
</evidence>
<dbReference type="RefSeq" id="WP_114448503.1">
    <property type="nucleotide sequence ID" value="NZ_QPHM01000001.1"/>
</dbReference>
<reference evidence="2 3" key="1">
    <citation type="submission" date="2018-07" db="EMBL/GenBank/DDBJ databases">
        <title>Genome sequences of Haloplanus salinus JCM 18368T.</title>
        <authorList>
            <person name="Kim Y.B."/>
            <person name="Roh S.W."/>
        </authorList>
    </citation>
    <scope>NUCLEOTIDE SEQUENCE [LARGE SCALE GENOMIC DNA]</scope>
    <source>
        <strain evidence="2 3">JCM 18368</strain>
    </source>
</reference>
<organism evidence="2 3">
    <name type="scientific">Haloplanus salinus</name>
    <dbReference type="NCBI Taxonomy" id="1126245"/>
    <lineage>
        <taxon>Archaea</taxon>
        <taxon>Methanobacteriati</taxon>
        <taxon>Methanobacteriota</taxon>
        <taxon>Stenosarchaea group</taxon>
        <taxon>Halobacteria</taxon>
        <taxon>Halobacteriales</taxon>
        <taxon>Haloferacaceae</taxon>
        <taxon>Haloplanus</taxon>
    </lineage>
</organism>
<keyword evidence="1" id="KW-1133">Transmembrane helix</keyword>
<dbReference type="Proteomes" id="UP000252189">
    <property type="component" value="Unassembled WGS sequence"/>
</dbReference>
<comment type="caution">
    <text evidence="2">The sequence shown here is derived from an EMBL/GenBank/DDBJ whole genome shotgun (WGS) entry which is preliminary data.</text>
</comment>
<sequence length="116" mass="12110">MESRLINSDTTSPLDLTLLGIIAVILGAYGRSMSVPATTNPDLIRFFSVSPDRTYAAVLPQDKALLLLNDPSTARATGEATASAGGSMAGLWTLVALVGLLLVLAGPTLLWINRAD</sequence>
<keyword evidence="1" id="KW-0472">Membrane</keyword>
<dbReference type="OrthoDB" id="307550at2157"/>
<accession>A0A368NA94</accession>
<dbReference type="EMBL" id="QPHM01000001">
    <property type="protein sequence ID" value="RCU46953.1"/>
    <property type="molecule type" value="Genomic_DNA"/>
</dbReference>
<proteinExistence type="predicted"/>
<evidence type="ECO:0000313" key="2">
    <source>
        <dbReference type="EMBL" id="RCU46953.1"/>
    </source>
</evidence>
<name>A0A368NA94_9EURY</name>
<dbReference type="AlphaFoldDB" id="A0A368NA94"/>
<protein>
    <submittedName>
        <fullName evidence="2">Uncharacterized protein</fullName>
    </submittedName>
</protein>
<feature type="transmembrane region" description="Helical" evidence="1">
    <location>
        <begin position="12"/>
        <end position="30"/>
    </location>
</feature>
<gene>
    <name evidence="2" type="ORF">DU504_06325</name>
</gene>
<evidence type="ECO:0000256" key="1">
    <source>
        <dbReference type="SAM" id="Phobius"/>
    </source>
</evidence>
<keyword evidence="3" id="KW-1185">Reference proteome</keyword>
<keyword evidence="1" id="KW-0812">Transmembrane</keyword>
<feature type="transmembrane region" description="Helical" evidence="1">
    <location>
        <begin position="91"/>
        <end position="112"/>
    </location>
</feature>